<dbReference type="GO" id="GO:0003677">
    <property type="term" value="F:DNA binding"/>
    <property type="evidence" value="ECO:0007669"/>
    <property type="project" value="InterPro"/>
</dbReference>
<keyword evidence="4" id="KW-1185">Reference proteome</keyword>
<dbReference type="PANTHER" id="PTHR30349">
    <property type="entry name" value="PHAGE INTEGRASE-RELATED"/>
    <property type="match status" value="1"/>
</dbReference>
<gene>
    <name evidence="3" type="ORF">DSOL_5156</name>
</gene>
<evidence type="ECO:0000313" key="3">
    <source>
        <dbReference type="EMBL" id="OLN26041.1"/>
    </source>
</evidence>
<dbReference type="GO" id="GO:0006310">
    <property type="term" value="P:DNA recombination"/>
    <property type="evidence" value="ECO:0007669"/>
    <property type="project" value="UniProtKB-KW"/>
</dbReference>
<dbReference type="InterPro" id="IPR050090">
    <property type="entry name" value="Tyrosine_recombinase_XerCD"/>
</dbReference>
<protein>
    <submittedName>
        <fullName evidence="3">Putative integrase/recombinase</fullName>
    </submittedName>
</protein>
<dbReference type="SUPFAM" id="SSF56349">
    <property type="entry name" value="DNA breaking-rejoining enzymes"/>
    <property type="match status" value="1"/>
</dbReference>
<dbReference type="Proteomes" id="UP000186102">
    <property type="component" value="Unassembled WGS sequence"/>
</dbReference>
<evidence type="ECO:0000313" key="4">
    <source>
        <dbReference type="Proteomes" id="UP000186102"/>
    </source>
</evidence>
<feature type="domain" description="Tyr recombinase" evidence="2">
    <location>
        <begin position="211"/>
        <end position="398"/>
    </location>
</feature>
<comment type="caution">
    <text evidence="3">The sequence shown here is derived from an EMBL/GenBank/DDBJ whole genome shotgun (WGS) entry which is preliminary data.</text>
</comment>
<dbReference type="PANTHER" id="PTHR30349:SF90">
    <property type="entry name" value="TYROSINE RECOMBINASE XERD"/>
    <property type="match status" value="1"/>
</dbReference>
<dbReference type="OrthoDB" id="9785687at2"/>
<dbReference type="CDD" id="cd01188">
    <property type="entry name" value="INT_RitA_C_like"/>
    <property type="match status" value="1"/>
</dbReference>
<sequence length="408" mass="46545">MTEVRIEQLINTALKELSELKLCDGSIKSYRYRAFQPILEFYGQNDEKFYREELMNELCIVYQEQLSTGSISQKTLNWRHRGVYILNELFMSSCFQWKVFLPGKQTQLSKYYMDILSEFLNSLGDIRRIRIINSIAERYFLFLSSNGHLTIETVSTIDIRQFIVEASSFRPKSMDDVVTTLKKIHMFLRSKGMLDILFESVLFAPRARDRKIQPCISSDEIKRILEQVDTDSGIGKRDYAILQLGIYSGLRAGDIANLKLADIDWRNSEIHLIQGKTKQALSLPLDENAGNAMIDYLLHGRPVSESQFMFLRSFAPYLQFHDGVSIACIFRKYLKKAGIPHVTGDGKTFHGFRRTLGTEMVVQGIPVTTVSQVLGHRSVESAKQYISLDIGGLKQCALSFESIGRGGL</sequence>
<dbReference type="PROSITE" id="PS51898">
    <property type="entry name" value="TYR_RECOMBINASE"/>
    <property type="match status" value="1"/>
</dbReference>
<evidence type="ECO:0000259" key="2">
    <source>
        <dbReference type="PROSITE" id="PS51898"/>
    </source>
</evidence>
<dbReference type="STRING" id="1888891.DSOL_5156"/>
<dbReference type="InterPro" id="IPR002104">
    <property type="entry name" value="Integrase_catalytic"/>
</dbReference>
<accession>A0A1Q8QFE7</accession>
<name>A0A1Q8QFE7_9FIRM</name>
<dbReference type="EMBL" id="MLBF01000090">
    <property type="protein sequence ID" value="OLN26041.1"/>
    <property type="molecule type" value="Genomic_DNA"/>
</dbReference>
<keyword evidence="1" id="KW-0233">DNA recombination</keyword>
<dbReference type="AlphaFoldDB" id="A0A1Q8QFE7"/>
<reference evidence="3 4" key="1">
    <citation type="submission" date="2016-09" db="EMBL/GenBank/DDBJ databases">
        <title>Complete genome of Desulfosporosinus sp. OL.</title>
        <authorList>
            <person name="Mardanov A."/>
            <person name="Beletsky A."/>
            <person name="Panova A."/>
            <person name="Karnachuk O."/>
            <person name="Ravin N."/>
        </authorList>
    </citation>
    <scope>NUCLEOTIDE SEQUENCE [LARGE SCALE GENOMIC DNA]</scope>
    <source>
        <strain evidence="3 4">OL</strain>
    </source>
</reference>
<dbReference type="GO" id="GO:0015074">
    <property type="term" value="P:DNA integration"/>
    <property type="evidence" value="ECO:0007669"/>
    <property type="project" value="InterPro"/>
</dbReference>
<dbReference type="InterPro" id="IPR011010">
    <property type="entry name" value="DNA_brk_join_enz"/>
</dbReference>
<dbReference type="Pfam" id="PF00589">
    <property type="entry name" value="Phage_integrase"/>
    <property type="match status" value="1"/>
</dbReference>
<dbReference type="InterPro" id="IPR013762">
    <property type="entry name" value="Integrase-like_cat_sf"/>
</dbReference>
<evidence type="ECO:0000256" key="1">
    <source>
        <dbReference type="ARBA" id="ARBA00023172"/>
    </source>
</evidence>
<organism evidence="3 4">
    <name type="scientific">Desulfosporosinus metallidurans</name>
    <dbReference type="NCBI Taxonomy" id="1888891"/>
    <lineage>
        <taxon>Bacteria</taxon>
        <taxon>Bacillati</taxon>
        <taxon>Bacillota</taxon>
        <taxon>Clostridia</taxon>
        <taxon>Eubacteriales</taxon>
        <taxon>Desulfitobacteriaceae</taxon>
        <taxon>Desulfosporosinus</taxon>
    </lineage>
</organism>
<dbReference type="Gene3D" id="1.10.443.10">
    <property type="entry name" value="Intergrase catalytic core"/>
    <property type="match status" value="1"/>
</dbReference>
<dbReference type="RefSeq" id="WP_075367387.1">
    <property type="nucleotide sequence ID" value="NZ_MLBF01000090.1"/>
</dbReference>
<proteinExistence type="predicted"/>